<feature type="compositionally biased region" description="Low complexity" evidence="1">
    <location>
        <begin position="159"/>
        <end position="176"/>
    </location>
</feature>
<dbReference type="PROSITE" id="PS50006">
    <property type="entry name" value="FHA_DOMAIN"/>
    <property type="match status" value="1"/>
</dbReference>
<dbReference type="CDD" id="cd00060">
    <property type="entry name" value="FHA"/>
    <property type="match status" value="1"/>
</dbReference>
<sequence>MTFGLWSASQSLVEERPGNQNLNQVKVPPASVTTVDQMRYASDGEAKNGFVLIPKGDGSCDHLSKRVSLPGPIQLEKGLYELGREEPADIVVPIPTVSSRHAMIRTEDGRVTVTDLNSTNGTYLNETELEPMKSTDVPVGAEVTFGDVFLAKFQLQSDNEGSNAAKEASAAGSAAA</sequence>
<feature type="domain" description="FHA" evidence="2">
    <location>
        <begin position="80"/>
        <end position="129"/>
    </location>
</feature>
<proteinExistence type="predicted"/>
<dbReference type="InterPro" id="IPR050923">
    <property type="entry name" value="Cell_Proc_Reg/RNA_Proc"/>
</dbReference>
<comment type="caution">
    <text evidence="3">The sequence shown here is derived from an EMBL/GenBank/DDBJ whole genome shotgun (WGS) entry which is preliminary data.</text>
</comment>
<dbReference type="AlphaFoldDB" id="A0AAW1SQQ0"/>
<dbReference type="SUPFAM" id="SSF49879">
    <property type="entry name" value="SMAD/FHA domain"/>
    <property type="match status" value="1"/>
</dbReference>
<evidence type="ECO:0000256" key="1">
    <source>
        <dbReference type="SAM" id="MobiDB-lite"/>
    </source>
</evidence>
<name>A0AAW1SQQ0_9CHLO</name>
<dbReference type="Gene3D" id="2.60.200.20">
    <property type="match status" value="1"/>
</dbReference>
<gene>
    <name evidence="3" type="ORF">WJX84_011809</name>
</gene>
<dbReference type="InterPro" id="IPR000253">
    <property type="entry name" value="FHA_dom"/>
</dbReference>
<evidence type="ECO:0000313" key="4">
    <source>
        <dbReference type="Proteomes" id="UP001485043"/>
    </source>
</evidence>
<organism evidence="3 4">
    <name type="scientific">Apatococcus fuscideae</name>
    <dbReference type="NCBI Taxonomy" id="2026836"/>
    <lineage>
        <taxon>Eukaryota</taxon>
        <taxon>Viridiplantae</taxon>
        <taxon>Chlorophyta</taxon>
        <taxon>core chlorophytes</taxon>
        <taxon>Trebouxiophyceae</taxon>
        <taxon>Chlorellales</taxon>
        <taxon>Chlorellaceae</taxon>
        <taxon>Apatococcus</taxon>
    </lineage>
</organism>
<dbReference type="InterPro" id="IPR008984">
    <property type="entry name" value="SMAD_FHA_dom_sf"/>
</dbReference>
<accession>A0AAW1SQQ0</accession>
<dbReference type="Pfam" id="PF00498">
    <property type="entry name" value="FHA"/>
    <property type="match status" value="1"/>
</dbReference>
<evidence type="ECO:0000313" key="3">
    <source>
        <dbReference type="EMBL" id="KAK9851683.1"/>
    </source>
</evidence>
<protein>
    <recommendedName>
        <fullName evidence="2">FHA domain-containing protein</fullName>
    </recommendedName>
</protein>
<keyword evidence="4" id="KW-1185">Reference proteome</keyword>
<dbReference type="PANTHER" id="PTHR23308">
    <property type="entry name" value="NUCLEAR INHIBITOR OF PROTEIN PHOSPHATASE-1"/>
    <property type="match status" value="1"/>
</dbReference>
<dbReference type="EMBL" id="JALJOV010001229">
    <property type="protein sequence ID" value="KAK9851683.1"/>
    <property type="molecule type" value="Genomic_DNA"/>
</dbReference>
<reference evidence="3 4" key="1">
    <citation type="journal article" date="2024" name="Nat. Commun.">
        <title>Phylogenomics reveals the evolutionary origins of lichenization in chlorophyte algae.</title>
        <authorList>
            <person name="Puginier C."/>
            <person name="Libourel C."/>
            <person name="Otte J."/>
            <person name="Skaloud P."/>
            <person name="Haon M."/>
            <person name="Grisel S."/>
            <person name="Petersen M."/>
            <person name="Berrin J.G."/>
            <person name="Delaux P.M."/>
            <person name="Dal Grande F."/>
            <person name="Keller J."/>
        </authorList>
    </citation>
    <scope>NUCLEOTIDE SEQUENCE [LARGE SCALE GENOMIC DNA]</scope>
    <source>
        <strain evidence="3 4">SAG 2523</strain>
    </source>
</reference>
<feature type="region of interest" description="Disordered" evidence="1">
    <location>
        <begin position="157"/>
        <end position="176"/>
    </location>
</feature>
<evidence type="ECO:0000259" key="2">
    <source>
        <dbReference type="PROSITE" id="PS50006"/>
    </source>
</evidence>
<dbReference type="Proteomes" id="UP001485043">
    <property type="component" value="Unassembled WGS sequence"/>
</dbReference>
<dbReference type="SMART" id="SM00240">
    <property type="entry name" value="FHA"/>
    <property type="match status" value="1"/>
</dbReference>